<dbReference type="Pfam" id="PF09814">
    <property type="entry name" value="HECT_2"/>
    <property type="match status" value="1"/>
</dbReference>
<reference evidence="2" key="1">
    <citation type="journal article" date="2021" name="Nat. Commun.">
        <title>Genetic determinants of endophytism in the Arabidopsis root mycobiome.</title>
        <authorList>
            <person name="Mesny F."/>
            <person name="Miyauchi S."/>
            <person name="Thiergart T."/>
            <person name="Pickel B."/>
            <person name="Atanasova L."/>
            <person name="Karlsson M."/>
            <person name="Huettel B."/>
            <person name="Barry K.W."/>
            <person name="Haridas S."/>
            <person name="Chen C."/>
            <person name="Bauer D."/>
            <person name="Andreopoulos W."/>
            <person name="Pangilinan J."/>
            <person name="LaButti K."/>
            <person name="Riley R."/>
            <person name="Lipzen A."/>
            <person name="Clum A."/>
            <person name="Drula E."/>
            <person name="Henrissat B."/>
            <person name="Kohler A."/>
            <person name="Grigoriev I.V."/>
            <person name="Martin F.M."/>
            <person name="Hacquard S."/>
        </authorList>
    </citation>
    <scope>NUCLEOTIDE SEQUENCE</scope>
    <source>
        <strain evidence="2">MPI-SDFR-AT-0120</strain>
    </source>
</reference>
<accession>A0A8K0VXY6</accession>
<dbReference type="GO" id="GO:0043161">
    <property type="term" value="P:proteasome-mediated ubiquitin-dependent protein catabolic process"/>
    <property type="evidence" value="ECO:0007669"/>
    <property type="project" value="TreeGrafter"/>
</dbReference>
<protein>
    <submittedName>
        <fullName evidence="2">HECT-like ubiquitin-conjugating enzyme-binding-domain-containing protein</fullName>
    </submittedName>
</protein>
<feature type="compositionally biased region" description="Basic and acidic residues" evidence="1">
    <location>
        <begin position="502"/>
        <end position="516"/>
    </location>
</feature>
<dbReference type="GO" id="GO:0006513">
    <property type="term" value="P:protein monoubiquitination"/>
    <property type="evidence" value="ECO:0007669"/>
    <property type="project" value="TreeGrafter"/>
</dbReference>
<name>A0A8K0VXY6_9PLEO</name>
<feature type="compositionally biased region" description="Basic and acidic residues" evidence="1">
    <location>
        <begin position="475"/>
        <end position="485"/>
    </location>
</feature>
<dbReference type="OrthoDB" id="386949at2759"/>
<organism evidence="2 3">
    <name type="scientific">Paraphoma chrysanthemicola</name>
    <dbReference type="NCBI Taxonomy" id="798071"/>
    <lineage>
        <taxon>Eukaryota</taxon>
        <taxon>Fungi</taxon>
        <taxon>Dikarya</taxon>
        <taxon>Ascomycota</taxon>
        <taxon>Pezizomycotina</taxon>
        <taxon>Dothideomycetes</taxon>
        <taxon>Pleosporomycetidae</taxon>
        <taxon>Pleosporales</taxon>
        <taxon>Pleosporineae</taxon>
        <taxon>Phaeosphaeriaceae</taxon>
        <taxon>Paraphoma</taxon>
    </lineage>
</organism>
<proteinExistence type="predicted"/>
<dbReference type="InterPro" id="IPR019193">
    <property type="entry name" value="UBQ-conj_enz_E2-bd_prot"/>
</dbReference>
<dbReference type="GO" id="GO:0000209">
    <property type="term" value="P:protein polyubiquitination"/>
    <property type="evidence" value="ECO:0007669"/>
    <property type="project" value="TreeGrafter"/>
</dbReference>
<evidence type="ECO:0000256" key="1">
    <source>
        <dbReference type="SAM" id="MobiDB-lite"/>
    </source>
</evidence>
<dbReference type="AlphaFoldDB" id="A0A8K0VXY6"/>
<dbReference type="EMBL" id="JAGMVJ010000010">
    <property type="protein sequence ID" value="KAH7087204.1"/>
    <property type="molecule type" value="Genomic_DNA"/>
</dbReference>
<dbReference type="Proteomes" id="UP000813461">
    <property type="component" value="Unassembled WGS sequence"/>
</dbReference>
<comment type="caution">
    <text evidence="2">The sequence shown here is derived from an EMBL/GenBank/DDBJ whole genome shotgun (WGS) entry which is preliminary data.</text>
</comment>
<dbReference type="GO" id="GO:0061630">
    <property type="term" value="F:ubiquitin protein ligase activity"/>
    <property type="evidence" value="ECO:0007669"/>
    <property type="project" value="TreeGrafter"/>
</dbReference>
<evidence type="ECO:0000313" key="3">
    <source>
        <dbReference type="Proteomes" id="UP000813461"/>
    </source>
</evidence>
<dbReference type="GO" id="GO:0031624">
    <property type="term" value="F:ubiquitin conjugating enzyme binding"/>
    <property type="evidence" value="ECO:0007669"/>
    <property type="project" value="TreeGrafter"/>
</dbReference>
<gene>
    <name evidence="2" type="ORF">FB567DRAFT_61804</name>
</gene>
<dbReference type="GO" id="GO:0005829">
    <property type="term" value="C:cytosol"/>
    <property type="evidence" value="ECO:0007669"/>
    <property type="project" value="TreeGrafter"/>
</dbReference>
<dbReference type="PANTHER" id="PTHR31531">
    <property type="entry name" value="E3 UBIQUITIN-PROTEIN LIGASE E3D FAMILY MEMBER"/>
    <property type="match status" value="1"/>
</dbReference>
<dbReference type="GO" id="GO:0005634">
    <property type="term" value="C:nucleus"/>
    <property type="evidence" value="ECO:0007669"/>
    <property type="project" value="TreeGrafter"/>
</dbReference>
<sequence length="531" mass="58906">MSRPILPESAYEALGLDPATIKILMNPKPPVVPPDIAAPNLLQSDEDSARPLEPNETAITLYAELLLHIRTITLFASLRSYHDRGTKAKLSSDGDTITVSHEGQSSSIRMPFNIKGAGEAELELPAQPSNKELTVRLQLEELEDSDVLGALQSEDRRVNIVPWDGAALDKQPHLEVRCKSCGGVIVPQGSITQWRDLPNENWAEMMDFWHCHKPDEHHLHDHTHADAIGEKGYAAGNKLQAVDGVGFVDLTSFLMRQVDCDGAQAQFHEATQQRIVLCKHCQATLGTADDISDGWRIWKWNIDISPTSRSSSDAGAFSTQTLFSPQKWITARLLYLIENTGVRKFHIHPTTSSTATVNGSTESEPTPVSSLLIWVFTPDLLFSSSIPSPNRYDPTRSMKVFYQRQTWQPLKPGEPESASMEDVEFPEGLFEELRHALVDSQKVLPPTARKFQGWEVGLLQRFDVGDLAAASNDQENEHEHGHEDSDGNIADASSGESEGESEERGRGRHRTNDRPSEGQTNPYKASVEDET</sequence>
<evidence type="ECO:0000313" key="2">
    <source>
        <dbReference type="EMBL" id="KAH7087204.1"/>
    </source>
</evidence>
<dbReference type="GO" id="GO:0000151">
    <property type="term" value="C:ubiquitin ligase complex"/>
    <property type="evidence" value="ECO:0007669"/>
    <property type="project" value="TreeGrafter"/>
</dbReference>
<dbReference type="GO" id="GO:0030332">
    <property type="term" value="F:cyclin binding"/>
    <property type="evidence" value="ECO:0007669"/>
    <property type="project" value="TreeGrafter"/>
</dbReference>
<dbReference type="PANTHER" id="PTHR31531:SF2">
    <property type="entry name" value="E3 UBIQUITIN-PROTEIN LIGASE E3D"/>
    <property type="match status" value="1"/>
</dbReference>
<keyword evidence="3" id="KW-1185">Reference proteome</keyword>
<feature type="region of interest" description="Disordered" evidence="1">
    <location>
        <begin position="472"/>
        <end position="531"/>
    </location>
</feature>
<dbReference type="GO" id="GO:0051865">
    <property type="term" value="P:protein autoubiquitination"/>
    <property type="evidence" value="ECO:0007669"/>
    <property type="project" value="TreeGrafter"/>
</dbReference>